<keyword evidence="3" id="KW-1185">Reference proteome</keyword>
<dbReference type="EMBL" id="JAUYVH010000010">
    <property type="protein sequence ID" value="MDQ9171503.1"/>
    <property type="molecule type" value="Genomic_DNA"/>
</dbReference>
<proteinExistence type="predicted"/>
<reference evidence="2 3" key="1">
    <citation type="submission" date="2023-08" db="EMBL/GenBank/DDBJ databases">
        <title>Oxalobacteraceae gen .nov., isolated from river sludge outside the plant.</title>
        <authorList>
            <person name="Zhao S.Y."/>
        </authorList>
    </citation>
    <scope>NUCLEOTIDE SEQUENCE [LARGE SCALE GENOMIC DNA]</scope>
    <source>
        <strain evidence="2 3">R-40</strain>
    </source>
</reference>
<organism evidence="2 3">
    <name type="scientific">Keguizhuia sedimenti</name>
    <dbReference type="NCBI Taxonomy" id="3064264"/>
    <lineage>
        <taxon>Bacteria</taxon>
        <taxon>Pseudomonadati</taxon>
        <taxon>Pseudomonadota</taxon>
        <taxon>Betaproteobacteria</taxon>
        <taxon>Burkholderiales</taxon>
        <taxon>Oxalobacteraceae</taxon>
        <taxon>Keguizhuia</taxon>
    </lineage>
</organism>
<accession>A0ABU1BTC0</accession>
<evidence type="ECO:0000313" key="3">
    <source>
        <dbReference type="Proteomes" id="UP001225596"/>
    </source>
</evidence>
<evidence type="ECO:0008006" key="4">
    <source>
        <dbReference type="Google" id="ProtNLM"/>
    </source>
</evidence>
<dbReference type="Proteomes" id="UP001225596">
    <property type="component" value="Unassembled WGS sequence"/>
</dbReference>
<feature type="region of interest" description="Disordered" evidence="1">
    <location>
        <begin position="84"/>
        <end position="103"/>
    </location>
</feature>
<dbReference type="InterPro" id="IPR010982">
    <property type="entry name" value="Lambda_DNA-bd_dom_sf"/>
</dbReference>
<dbReference type="RefSeq" id="WP_338437442.1">
    <property type="nucleotide sequence ID" value="NZ_JAUYVH010000010.1"/>
</dbReference>
<evidence type="ECO:0000313" key="2">
    <source>
        <dbReference type="EMBL" id="MDQ9171503.1"/>
    </source>
</evidence>
<evidence type="ECO:0000256" key="1">
    <source>
        <dbReference type="SAM" id="MobiDB-lite"/>
    </source>
</evidence>
<protein>
    <recommendedName>
        <fullName evidence="4">HTH cro/C1-type domain-containing protein</fullName>
    </recommendedName>
</protein>
<dbReference type="SUPFAM" id="SSF47413">
    <property type="entry name" value="lambda repressor-like DNA-binding domains"/>
    <property type="match status" value="1"/>
</dbReference>
<gene>
    <name evidence="2" type="ORF">Q8A64_13905</name>
</gene>
<name>A0ABU1BTC0_9BURK</name>
<sequence>MQEVEEASKSSYDPDRLLEALIERLNLKNDAALSRALAVSPPVISKIRHRRLPVTGSLLIRMHEVTDLSIQELRQLMGDRRGKFRISEKQFKPKEAVPQGAEK</sequence>
<comment type="caution">
    <text evidence="2">The sequence shown here is derived from an EMBL/GenBank/DDBJ whole genome shotgun (WGS) entry which is preliminary data.</text>
</comment>